<evidence type="ECO:0000256" key="1">
    <source>
        <dbReference type="SAM" id="MobiDB-lite"/>
    </source>
</evidence>
<dbReference type="OrthoDB" id="8904186at2"/>
<comment type="caution">
    <text evidence="3">The sequence shown here is derived from an EMBL/GenBank/DDBJ whole genome shotgun (WGS) entry which is preliminary data.</text>
</comment>
<proteinExistence type="predicted"/>
<accession>A0A2S9KB41</accession>
<dbReference type="EMBL" id="PVLR01000049">
    <property type="protein sequence ID" value="PRD67651.1"/>
    <property type="molecule type" value="Genomic_DNA"/>
</dbReference>
<organism evidence="3 4">
    <name type="scientific">Malikia spinosa</name>
    <dbReference type="NCBI Taxonomy" id="86180"/>
    <lineage>
        <taxon>Bacteria</taxon>
        <taxon>Pseudomonadati</taxon>
        <taxon>Pseudomonadota</taxon>
        <taxon>Betaproteobacteria</taxon>
        <taxon>Burkholderiales</taxon>
        <taxon>Comamonadaceae</taxon>
        <taxon>Malikia</taxon>
    </lineage>
</organism>
<dbReference type="Proteomes" id="UP000238326">
    <property type="component" value="Unassembled WGS sequence"/>
</dbReference>
<reference evidence="3 4" key="1">
    <citation type="submission" date="2018-03" db="EMBL/GenBank/DDBJ databases">
        <title>Comparative genomics illustrates the genes involved in a hyperalkaliphilic mechanisms of Serpentinomonas isolated from highly-alkaline calcium-rich serpentinized springs.</title>
        <authorList>
            <person name="Suzuki S."/>
            <person name="Ishii S."/>
            <person name="Walworth N."/>
            <person name="Bird L."/>
            <person name="Kuenen J.G."/>
            <person name="Nealson K.H."/>
        </authorList>
    </citation>
    <scope>NUCLEOTIDE SEQUENCE [LARGE SCALE GENOMIC DNA]</scope>
    <source>
        <strain evidence="3 4">83</strain>
    </source>
</reference>
<feature type="region of interest" description="Disordered" evidence="1">
    <location>
        <begin position="95"/>
        <end position="118"/>
    </location>
</feature>
<dbReference type="RefSeq" id="WP_105730809.1">
    <property type="nucleotide sequence ID" value="NZ_PVLR01000049.1"/>
</dbReference>
<protein>
    <submittedName>
        <fullName evidence="3">Uncharacterized protein</fullName>
    </submittedName>
</protein>
<keyword evidence="2" id="KW-0732">Signal</keyword>
<evidence type="ECO:0000256" key="2">
    <source>
        <dbReference type="SAM" id="SignalP"/>
    </source>
</evidence>
<gene>
    <name evidence="3" type="ORF">C6P61_15360</name>
</gene>
<name>A0A2S9KB41_9BURK</name>
<evidence type="ECO:0000313" key="4">
    <source>
        <dbReference type="Proteomes" id="UP000238326"/>
    </source>
</evidence>
<keyword evidence="4" id="KW-1185">Reference proteome</keyword>
<feature type="chain" id="PRO_5015677208" evidence="2">
    <location>
        <begin position="20"/>
        <end position="118"/>
    </location>
</feature>
<feature type="signal peptide" evidence="2">
    <location>
        <begin position="1"/>
        <end position="19"/>
    </location>
</feature>
<sequence>MRLFLALLLCLALPLQGWGGGVRLQPPCPMEAAMAMQGDSVHTGQDMAIDDCCNDAETFQLTGKMCKTGQECQAPTGFVAPPVMAVAQALPVSDLHAPAPPEPLRGKPASIWRPPSLL</sequence>
<evidence type="ECO:0000313" key="3">
    <source>
        <dbReference type="EMBL" id="PRD67651.1"/>
    </source>
</evidence>
<dbReference type="AlphaFoldDB" id="A0A2S9KB41"/>